<proteinExistence type="predicted"/>
<dbReference type="SUPFAM" id="SSF52343">
    <property type="entry name" value="Ferredoxin reductase-like, C-terminal NADP-linked domain"/>
    <property type="match status" value="1"/>
</dbReference>
<name>A0A2V1E3Z2_9PLEO</name>
<evidence type="ECO:0000256" key="5">
    <source>
        <dbReference type="ARBA" id="ARBA00023065"/>
    </source>
</evidence>
<keyword evidence="5" id="KW-0406">Ion transport</keyword>
<evidence type="ECO:0000256" key="7">
    <source>
        <dbReference type="SAM" id="Phobius"/>
    </source>
</evidence>
<feature type="chain" id="PRO_5016112086" description="Ferric reductase transmembrane component 4" evidence="8">
    <location>
        <begin position="21"/>
        <end position="694"/>
    </location>
</feature>
<evidence type="ECO:0008006" key="13">
    <source>
        <dbReference type="Google" id="ProtNLM"/>
    </source>
</evidence>
<dbReference type="EMBL" id="KZ805315">
    <property type="protein sequence ID" value="PVI05257.1"/>
    <property type="molecule type" value="Genomic_DNA"/>
</dbReference>
<dbReference type="GO" id="GO:0015677">
    <property type="term" value="P:copper ion import"/>
    <property type="evidence" value="ECO:0007669"/>
    <property type="project" value="TreeGrafter"/>
</dbReference>
<keyword evidence="4 7" id="KW-1133">Transmembrane helix</keyword>
<dbReference type="InterPro" id="IPR051410">
    <property type="entry name" value="Ferric/Cupric_Reductase"/>
</dbReference>
<protein>
    <recommendedName>
        <fullName evidence="13">Ferric reductase transmembrane component 4</fullName>
    </recommendedName>
</protein>
<dbReference type="PANTHER" id="PTHR32361:SF9">
    <property type="entry name" value="FERRIC REDUCTASE TRANSMEMBRANE COMPONENT 3-RELATED"/>
    <property type="match status" value="1"/>
</dbReference>
<evidence type="ECO:0000256" key="4">
    <source>
        <dbReference type="ARBA" id="ARBA00022989"/>
    </source>
</evidence>
<evidence type="ECO:0000259" key="10">
    <source>
        <dbReference type="Pfam" id="PF08022"/>
    </source>
</evidence>
<feature type="transmembrane region" description="Helical" evidence="7">
    <location>
        <begin position="381"/>
        <end position="401"/>
    </location>
</feature>
<dbReference type="GO" id="GO:0006826">
    <property type="term" value="P:iron ion transport"/>
    <property type="evidence" value="ECO:0007669"/>
    <property type="project" value="TreeGrafter"/>
</dbReference>
<keyword evidence="6 7" id="KW-0472">Membrane</keyword>
<organism evidence="11 12">
    <name type="scientific">Periconia macrospinosa</name>
    <dbReference type="NCBI Taxonomy" id="97972"/>
    <lineage>
        <taxon>Eukaryota</taxon>
        <taxon>Fungi</taxon>
        <taxon>Dikarya</taxon>
        <taxon>Ascomycota</taxon>
        <taxon>Pezizomycotina</taxon>
        <taxon>Dothideomycetes</taxon>
        <taxon>Pleosporomycetidae</taxon>
        <taxon>Pleosporales</taxon>
        <taxon>Massarineae</taxon>
        <taxon>Periconiaceae</taxon>
        <taxon>Periconia</taxon>
    </lineage>
</organism>
<evidence type="ECO:0000256" key="8">
    <source>
        <dbReference type="SAM" id="SignalP"/>
    </source>
</evidence>
<dbReference type="GO" id="GO:0005886">
    <property type="term" value="C:plasma membrane"/>
    <property type="evidence" value="ECO:0007669"/>
    <property type="project" value="TreeGrafter"/>
</dbReference>
<gene>
    <name evidence="11" type="ORF">DM02DRAFT_584694</name>
</gene>
<dbReference type="InterPro" id="IPR013130">
    <property type="entry name" value="Fe3_Rdtase_TM_dom"/>
</dbReference>
<evidence type="ECO:0000259" key="9">
    <source>
        <dbReference type="Pfam" id="PF01794"/>
    </source>
</evidence>
<dbReference type="GO" id="GO:0000293">
    <property type="term" value="F:ferric-chelate reductase activity"/>
    <property type="evidence" value="ECO:0007669"/>
    <property type="project" value="TreeGrafter"/>
</dbReference>
<feature type="transmembrane region" description="Helical" evidence="7">
    <location>
        <begin position="353"/>
        <end position="374"/>
    </location>
</feature>
<evidence type="ECO:0000256" key="2">
    <source>
        <dbReference type="ARBA" id="ARBA00022448"/>
    </source>
</evidence>
<dbReference type="GO" id="GO:0006879">
    <property type="term" value="P:intracellular iron ion homeostasis"/>
    <property type="evidence" value="ECO:0007669"/>
    <property type="project" value="TreeGrafter"/>
</dbReference>
<dbReference type="Gene3D" id="3.40.50.80">
    <property type="entry name" value="Nucleotide-binding domain of ferredoxin-NADP reductase (FNR) module"/>
    <property type="match status" value="1"/>
</dbReference>
<dbReference type="OrthoDB" id="167398at2759"/>
<reference evidence="11 12" key="1">
    <citation type="journal article" date="2018" name="Sci. Rep.">
        <title>Comparative genomics provides insights into the lifestyle and reveals functional heterogeneity of dark septate endophytic fungi.</title>
        <authorList>
            <person name="Knapp D.G."/>
            <person name="Nemeth J.B."/>
            <person name="Barry K."/>
            <person name="Hainaut M."/>
            <person name="Henrissat B."/>
            <person name="Johnson J."/>
            <person name="Kuo A."/>
            <person name="Lim J.H.P."/>
            <person name="Lipzen A."/>
            <person name="Nolan M."/>
            <person name="Ohm R.A."/>
            <person name="Tamas L."/>
            <person name="Grigoriev I.V."/>
            <person name="Spatafora J.W."/>
            <person name="Nagy L.G."/>
            <person name="Kovacs G.M."/>
        </authorList>
    </citation>
    <scope>NUCLEOTIDE SEQUENCE [LARGE SCALE GENOMIC DNA]</scope>
    <source>
        <strain evidence="11 12">DSE2036</strain>
    </source>
</reference>
<feature type="transmembrane region" description="Helical" evidence="7">
    <location>
        <begin position="270"/>
        <end position="294"/>
    </location>
</feature>
<dbReference type="SFLD" id="SFLDS00052">
    <property type="entry name" value="Ferric_Reductase_Domain"/>
    <property type="match status" value="1"/>
</dbReference>
<sequence>MSTMGSLSLALLAFTGTTNAMIGYGIDMYKPNCAFACRNSMSSVMLSCSDMDMAGGHHGHGGAMPTSPECYAGDTPWLTSLAYCINATCDATVAPWIRERYWAEQCTGDKTGVQPKWTYQQSLQQLQNKSAPTKKIGDLGEHDILDETMLYDDFLWESFRGTLNAFENAETHHSRMIISLIVFTFATPILLSLLGHLPFMTGIIDKLKPRFIYPSLIGTYHTRPLPFYLGNAPTAGQALWIAGFAIVNVMLTAVGYTLYTPNLYFATKEYQILCYVAARTGGLSFALAPLVILFAGRNNILLWLTNWSHSTFMLLHRWVARFFTLHVILHSLLELVLYQKQGTLAENQSTPFWVWGIIGTLACTIMVVTATLYFRRLSYEIFLIIHIILAVFTIVGSWYHIEIRFERKWGYEYYMYAACAVWFFDRLLRVGRILKNGMRKATVTQVSDDIMRVDIPGLKWEAEPGRHTYAYFPSVNPLRPWENHPFSVIPTALLQSRGHSLGPVSSSRGSQHSSNAADDIEKTGAATVTSAPVATSAAGISLFVRKSAGMTRALKEHSSLTTLLDGPYLNNKPASVLKTDRLVLLAGGIGITGILPFIAHHHNVKLHWGIKPTSQGLVDELEEVLRGVREKEISVGRRFDLEAVLAKEAQVGWGRIGVVVCGPGSMCDEVRSIVARRGREGKVVWELDVEAFSW</sequence>
<feature type="signal peptide" evidence="8">
    <location>
        <begin position="1"/>
        <end position="20"/>
    </location>
</feature>
<keyword evidence="2" id="KW-0813">Transport</keyword>
<feature type="transmembrane region" description="Helical" evidence="7">
    <location>
        <begin position="582"/>
        <end position="599"/>
    </location>
</feature>
<feature type="transmembrane region" description="Helical" evidence="7">
    <location>
        <begin position="176"/>
        <end position="200"/>
    </location>
</feature>
<feature type="transmembrane region" description="Helical" evidence="7">
    <location>
        <begin position="238"/>
        <end position="258"/>
    </location>
</feature>
<dbReference type="PANTHER" id="PTHR32361">
    <property type="entry name" value="FERRIC/CUPRIC REDUCTASE TRANSMEMBRANE COMPONENT"/>
    <property type="match status" value="1"/>
</dbReference>
<feature type="domain" description="FAD-binding 8" evidence="10">
    <location>
        <begin position="436"/>
        <end position="489"/>
    </location>
</feature>
<feature type="domain" description="Ferric oxidoreductase" evidence="9">
    <location>
        <begin position="280"/>
        <end position="396"/>
    </location>
</feature>
<evidence type="ECO:0000256" key="6">
    <source>
        <dbReference type="ARBA" id="ARBA00023136"/>
    </source>
</evidence>
<feature type="transmembrane region" description="Helical" evidence="7">
    <location>
        <begin position="413"/>
        <end position="430"/>
    </location>
</feature>
<evidence type="ECO:0000313" key="11">
    <source>
        <dbReference type="EMBL" id="PVI05257.1"/>
    </source>
</evidence>
<dbReference type="AlphaFoldDB" id="A0A2V1E3Z2"/>
<accession>A0A2V1E3Z2</accession>
<dbReference type="Pfam" id="PF01794">
    <property type="entry name" value="Ferric_reduct"/>
    <property type="match status" value="1"/>
</dbReference>
<dbReference type="InterPro" id="IPR039261">
    <property type="entry name" value="FNR_nucleotide-bd"/>
</dbReference>
<keyword evidence="3 7" id="KW-0812">Transmembrane</keyword>
<keyword evidence="8" id="KW-0732">Signal</keyword>
<evidence type="ECO:0000313" key="12">
    <source>
        <dbReference type="Proteomes" id="UP000244855"/>
    </source>
</evidence>
<evidence type="ECO:0000256" key="1">
    <source>
        <dbReference type="ARBA" id="ARBA00004141"/>
    </source>
</evidence>
<keyword evidence="12" id="KW-1185">Reference proteome</keyword>
<dbReference type="STRING" id="97972.A0A2V1E3Z2"/>
<dbReference type="SFLD" id="SFLDG01168">
    <property type="entry name" value="Ferric_reductase_subgroup_(FRE"/>
    <property type="match status" value="1"/>
</dbReference>
<comment type="subcellular location">
    <subcellularLocation>
        <location evidence="1">Membrane</location>
        <topology evidence="1">Multi-pass membrane protein</topology>
    </subcellularLocation>
</comment>
<dbReference type="Pfam" id="PF08022">
    <property type="entry name" value="FAD_binding_8"/>
    <property type="match status" value="1"/>
</dbReference>
<dbReference type="CDD" id="cd06186">
    <property type="entry name" value="NOX_Duox_like_FAD_NADP"/>
    <property type="match status" value="1"/>
</dbReference>
<dbReference type="InterPro" id="IPR013112">
    <property type="entry name" value="FAD-bd_8"/>
</dbReference>
<dbReference type="Proteomes" id="UP000244855">
    <property type="component" value="Unassembled WGS sequence"/>
</dbReference>
<evidence type="ECO:0000256" key="3">
    <source>
        <dbReference type="ARBA" id="ARBA00022692"/>
    </source>
</evidence>